<evidence type="ECO:0000313" key="2">
    <source>
        <dbReference type="Proteomes" id="UP000315782"/>
    </source>
</evidence>
<accession>A0A520MJ36</accession>
<dbReference type="EMBL" id="SHBI01000009">
    <property type="protein sequence ID" value="RZO21221.1"/>
    <property type="molecule type" value="Genomic_DNA"/>
</dbReference>
<reference evidence="1 2" key="1">
    <citation type="submission" date="2019-02" db="EMBL/GenBank/DDBJ databases">
        <title>Prokaryotic population dynamics and viral predation in marine succession experiment using metagenomics: the confinement effect.</title>
        <authorList>
            <person name="Haro-Moreno J.M."/>
            <person name="Rodriguez-Valera F."/>
            <person name="Lopez-Perez M."/>
        </authorList>
    </citation>
    <scope>NUCLEOTIDE SEQUENCE [LARGE SCALE GENOMIC DNA]</scope>
    <source>
        <strain evidence="1">MED-G163</strain>
    </source>
</reference>
<organism evidence="1 2">
    <name type="scientific">SAR86 cluster bacterium</name>
    <dbReference type="NCBI Taxonomy" id="2030880"/>
    <lineage>
        <taxon>Bacteria</taxon>
        <taxon>Pseudomonadati</taxon>
        <taxon>Pseudomonadota</taxon>
        <taxon>Gammaproteobacteria</taxon>
        <taxon>SAR86 cluster</taxon>
    </lineage>
</organism>
<sequence length="144" mass="16629">MELIIILVVVIFLIGTVGIALPSKSSRKISDLRMNATKMGFRIIPNNLGKSLFKNNDLSLVTYQLKNTTNLREAHFIRDKSNLILYSPLKLKYSDEYDDIKIRLKELSICVEEIIFSKSQISFLWKEKNGLDKLKEIFDVINSF</sequence>
<name>A0A520MJ36_9GAMM</name>
<protein>
    <submittedName>
        <fullName evidence="1">Uncharacterized protein</fullName>
    </submittedName>
</protein>
<evidence type="ECO:0000313" key="1">
    <source>
        <dbReference type="EMBL" id="RZO21221.1"/>
    </source>
</evidence>
<comment type="caution">
    <text evidence="1">The sequence shown here is derived from an EMBL/GenBank/DDBJ whole genome shotgun (WGS) entry which is preliminary data.</text>
</comment>
<dbReference type="AlphaFoldDB" id="A0A520MJ36"/>
<gene>
    <name evidence="1" type="ORF">EVA96_02080</name>
</gene>
<dbReference type="Proteomes" id="UP000315782">
    <property type="component" value="Unassembled WGS sequence"/>
</dbReference>
<proteinExistence type="predicted"/>